<dbReference type="EMBL" id="HBUE01154636">
    <property type="protein sequence ID" value="CAG6507116.1"/>
    <property type="molecule type" value="Transcribed_RNA"/>
</dbReference>
<sequence length="99" mass="11961">MLIPFYSLFFILKIHRIIFMFSEGKKKPRKSLSDKITFLYFLLRLHSFALIDHTRKRWESKQAKQKRGTFAGERDSFFALFKKSCCEEPKKGSLKWIFF</sequence>
<reference evidence="1" key="1">
    <citation type="submission" date="2021-05" db="EMBL/GenBank/DDBJ databases">
        <authorList>
            <person name="Alioto T."/>
            <person name="Alioto T."/>
            <person name="Gomez Garrido J."/>
        </authorList>
    </citation>
    <scope>NUCLEOTIDE SEQUENCE</scope>
</reference>
<dbReference type="AlphaFoldDB" id="A0A8D8NB94"/>
<dbReference type="EMBL" id="HBUE01259688">
    <property type="protein sequence ID" value="CAG6558445.1"/>
    <property type="molecule type" value="Transcribed_RNA"/>
</dbReference>
<name>A0A8D8NB94_CULPI</name>
<protein>
    <submittedName>
        <fullName evidence="1">(northern house mosquito) hypothetical protein</fullName>
    </submittedName>
</protein>
<organism evidence="1">
    <name type="scientific">Culex pipiens</name>
    <name type="common">House mosquito</name>
    <dbReference type="NCBI Taxonomy" id="7175"/>
    <lineage>
        <taxon>Eukaryota</taxon>
        <taxon>Metazoa</taxon>
        <taxon>Ecdysozoa</taxon>
        <taxon>Arthropoda</taxon>
        <taxon>Hexapoda</taxon>
        <taxon>Insecta</taxon>
        <taxon>Pterygota</taxon>
        <taxon>Neoptera</taxon>
        <taxon>Endopterygota</taxon>
        <taxon>Diptera</taxon>
        <taxon>Nematocera</taxon>
        <taxon>Culicoidea</taxon>
        <taxon>Culicidae</taxon>
        <taxon>Culicinae</taxon>
        <taxon>Culicini</taxon>
        <taxon>Culex</taxon>
        <taxon>Culex</taxon>
    </lineage>
</organism>
<accession>A0A8D8NB94</accession>
<evidence type="ECO:0000313" key="1">
    <source>
        <dbReference type="EMBL" id="CAG6558445.1"/>
    </source>
</evidence>
<proteinExistence type="predicted"/>